<evidence type="ECO:0000256" key="1">
    <source>
        <dbReference type="SAM" id="MobiDB-lite"/>
    </source>
</evidence>
<gene>
    <name evidence="3" type="ORF">L873DRAFT_1841580</name>
</gene>
<dbReference type="AlphaFoldDB" id="A0A3N4JXC2"/>
<sequence>MSEKDLRSPSFHPETTTTPPLPPPQVKTFSSTETLQPVKKKKKVGTKRMVATIWSRPTDLILLTELLRHVRNGPRMTYGFPLEVWTTATEKINKVTKHSVIQLKQVKNRYAILKMAWVVFTALLREKGFHWDREAGKIIATKSVWEKYLKKDPRASQFRKKVLDFYDELNELFGPKPYVSSGNPAGPSEARSINSELTDLPTSTFSPSSQLYDEDDCPFSDYSAYAECSPRPETPQARVDYQSSMSLGSPFKSRRSRFADSSPDSAESARYDHSGATSPHSNNRRVASNPTFEAGYQRGLDDMSTVAINVVSRNLTTPKPEGAEMTGKLPVEFVPYQQAVGKLMNLYRGGRVSEQFLGVVTACFKDDTQECIIFNLMPEDLCIEWVHNGERERA</sequence>
<feature type="region of interest" description="Disordered" evidence="1">
    <location>
        <begin position="246"/>
        <end position="289"/>
    </location>
</feature>
<dbReference type="InterPro" id="IPR024752">
    <property type="entry name" value="Myb/SANT-like_dom"/>
</dbReference>
<dbReference type="Pfam" id="PF12776">
    <property type="entry name" value="Myb_DNA-bind_3"/>
    <property type="match status" value="1"/>
</dbReference>
<dbReference type="PANTHER" id="PTHR47584">
    <property type="match status" value="1"/>
</dbReference>
<reference evidence="3 4" key="1">
    <citation type="journal article" date="2018" name="Nat. Ecol. Evol.">
        <title>Pezizomycetes genomes reveal the molecular basis of ectomycorrhizal truffle lifestyle.</title>
        <authorList>
            <person name="Murat C."/>
            <person name="Payen T."/>
            <person name="Noel B."/>
            <person name="Kuo A."/>
            <person name="Morin E."/>
            <person name="Chen J."/>
            <person name="Kohler A."/>
            <person name="Krizsan K."/>
            <person name="Balestrini R."/>
            <person name="Da Silva C."/>
            <person name="Montanini B."/>
            <person name="Hainaut M."/>
            <person name="Levati E."/>
            <person name="Barry K.W."/>
            <person name="Belfiori B."/>
            <person name="Cichocki N."/>
            <person name="Clum A."/>
            <person name="Dockter R.B."/>
            <person name="Fauchery L."/>
            <person name="Guy J."/>
            <person name="Iotti M."/>
            <person name="Le Tacon F."/>
            <person name="Lindquist E.A."/>
            <person name="Lipzen A."/>
            <person name="Malagnac F."/>
            <person name="Mello A."/>
            <person name="Molinier V."/>
            <person name="Miyauchi S."/>
            <person name="Poulain J."/>
            <person name="Riccioni C."/>
            <person name="Rubini A."/>
            <person name="Sitrit Y."/>
            <person name="Splivallo R."/>
            <person name="Traeger S."/>
            <person name="Wang M."/>
            <person name="Zifcakova L."/>
            <person name="Wipf D."/>
            <person name="Zambonelli A."/>
            <person name="Paolocci F."/>
            <person name="Nowrousian M."/>
            <person name="Ottonello S."/>
            <person name="Baldrian P."/>
            <person name="Spatafora J.W."/>
            <person name="Henrissat B."/>
            <person name="Nagy L.G."/>
            <person name="Aury J.M."/>
            <person name="Wincker P."/>
            <person name="Grigoriev I.V."/>
            <person name="Bonfante P."/>
            <person name="Martin F.M."/>
        </authorList>
    </citation>
    <scope>NUCLEOTIDE SEQUENCE [LARGE SCALE GENOMIC DNA]</scope>
    <source>
        <strain evidence="3 4">120613-1</strain>
    </source>
</reference>
<feature type="region of interest" description="Disordered" evidence="1">
    <location>
        <begin position="1"/>
        <end position="41"/>
    </location>
</feature>
<feature type="compositionally biased region" description="Polar residues" evidence="1">
    <location>
        <begin position="275"/>
        <end position="289"/>
    </location>
</feature>
<organism evidence="3 4">
    <name type="scientific">Choiromyces venosus 120613-1</name>
    <dbReference type="NCBI Taxonomy" id="1336337"/>
    <lineage>
        <taxon>Eukaryota</taxon>
        <taxon>Fungi</taxon>
        <taxon>Dikarya</taxon>
        <taxon>Ascomycota</taxon>
        <taxon>Pezizomycotina</taxon>
        <taxon>Pezizomycetes</taxon>
        <taxon>Pezizales</taxon>
        <taxon>Tuberaceae</taxon>
        <taxon>Choiromyces</taxon>
    </lineage>
</organism>
<dbReference type="EMBL" id="ML120365">
    <property type="protein sequence ID" value="RPB02986.1"/>
    <property type="molecule type" value="Genomic_DNA"/>
</dbReference>
<feature type="domain" description="Myb/SANT-like" evidence="2">
    <location>
        <begin position="54"/>
        <end position="148"/>
    </location>
</feature>
<evidence type="ECO:0000313" key="4">
    <source>
        <dbReference type="Proteomes" id="UP000276215"/>
    </source>
</evidence>
<protein>
    <recommendedName>
        <fullName evidence="2">Myb/SANT-like domain-containing protein</fullName>
    </recommendedName>
</protein>
<proteinExistence type="predicted"/>
<accession>A0A3N4JXC2</accession>
<evidence type="ECO:0000259" key="2">
    <source>
        <dbReference type="Pfam" id="PF12776"/>
    </source>
</evidence>
<evidence type="ECO:0000313" key="3">
    <source>
        <dbReference type="EMBL" id="RPB02986.1"/>
    </source>
</evidence>
<dbReference type="InterPro" id="IPR045026">
    <property type="entry name" value="LIMYB"/>
</dbReference>
<keyword evidence="4" id="KW-1185">Reference proteome</keyword>
<dbReference type="OrthoDB" id="5499569at2759"/>
<dbReference type="Proteomes" id="UP000276215">
    <property type="component" value="Unassembled WGS sequence"/>
</dbReference>
<dbReference type="PANTHER" id="PTHR47584:SF14">
    <property type="entry name" value="L10-INTERACTING MYB DOMAIN-CONTAINING PROTEIN-LIKE"/>
    <property type="match status" value="1"/>
</dbReference>
<name>A0A3N4JXC2_9PEZI</name>